<evidence type="ECO:0000313" key="3">
    <source>
        <dbReference type="Proteomes" id="UP000267249"/>
    </source>
</evidence>
<organism evidence="2 3">
    <name type="scientific">Synechococcus elongatus PCC 11801</name>
    <dbReference type="NCBI Taxonomy" id="2219813"/>
    <lineage>
        <taxon>Bacteria</taxon>
        <taxon>Bacillati</taxon>
        <taxon>Cyanobacteriota</taxon>
        <taxon>Cyanophyceae</taxon>
        <taxon>Synechococcales</taxon>
        <taxon>Synechococcaceae</taxon>
        <taxon>Synechococcus</taxon>
    </lineage>
</organism>
<proteinExistence type="predicted"/>
<feature type="signal peptide" evidence="1">
    <location>
        <begin position="1"/>
        <end position="19"/>
    </location>
</feature>
<keyword evidence="1" id="KW-0732">Signal</keyword>
<feature type="chain" id="PRO_5042961528" evidence="1">
    <location>
        <begin position="20"/>
        <end position="185"/>
    </location>
</feature>
<name>A0AAQ3MET6_SYNEL</name>
<evidence type="ECO:0000313" key="2">
    <source>
        <dbReference type="EMBL" id="WVS92514.1"/>
    </source>
</evidence>
<evidence type="ECO:0000256" key="1">
    <source>
        <dbReference type="SAM" id="SignalP"/>
    </source>
</evidence>
<gene>
    <name evidence="2" type="ORF">DOP62_13935</name>
</gene>
<dbReference type="Proteomes" id="UP000267249">
    <property type="component" value="Chromosome"/>
</dbReference>
<sequence>MTLPASVFLSLLTPLLSVANTEWSKKAEFKTLRHLSYERLSRELHWNAECLWRLSDDPSSNEYINLLRTEAFDSLVAVSMPLDLLLGEPVRVDWLEAEPYSRPQFKHRIEDCVSISDLVDRVHNRLWMLKHRHKNNLGYGDILYLIDLLVFTLAHINMGRYNLRPSRLTFNKQLDRLNLLSLGHK</sequence>
<protein>
    <submittedName>
        <fullName evidence="2">Uncharacterized protein</fullName>
    </submittedName>
</protein>
<accession>A0AAQ3MET6</accession>
<reference evidence="2 3" key="1">
    <citation type="journal article" date="2018" name="Sci. Rep.">
        <title>Genome Features and Biochemical Characteristics of a Robust, Fast Growing and Naturally Transformable Cyanobacterium Synechococcus elongatus PCC 11801 Isolated from India.</title>
        <authorList>
            <person name="Jaiswal D."/>
            <person name="Sengupta A."/>
            <person name="Sohoni S."/>
            <person name="Sengupta S."/>
            <person name="Phadnavis A.G."/>
            <person name="Pakrasi H.B."/>
            <person name="Wangikar P.P."/>
        </authorList>
    </citation>
    <scope>NUCLEOTIDE SEQUENCE [LARGE SCALE GENOMIC DNA]</scope>
    <source>
        <strain evidence="2 3">PCC 11801</strain>
    </source>
</reference>
<dbReference type="EMBL" id="CP030139">
    <property type="protein sequence ID" value="WVS92514.1"/>
    <property type="molecule type" value="Genomic_DNA"/>
</dbReference>
<dbReference type="AlphaFoldDB" id="A0AAQ3MET6"/>
<dbReference type="RefSeq" id="WP_208674011.1">
    <property type="nucleotide sequence ID" value="NZ_CP030139.2"/>
</dbReference>